<keyword evidence="2" id="KW-1185">Reference proteome</keyword>
<dbReference type="EMBL" id="CM041536">
    <property type="protein sequence ID" value="KAI3371134.1"/>
    <property type="molecule type" value="Genomic_DNA"/>
</dbReference>
<evidence type="ECO:0000313" key="1">
    <source>
        <dbReference type="EMBL" id="KAI3371134.1"/>
    </source>
</evidence>
<organism evidence="1 2">
    <name type="scientific">Scortum barcoo</name>
    <name type="common">barcoo grunter</name>
    <dbReference type="NCBI Taxonomy" id="214431"/>
    <lineage>
        <taxon>Eukaryota</taxon>
        <taxon>Metazoa</taxon>
        <taxon>Chordata</taxon>
        <taxon>Craniata</taxon>
        <taxon>Vertebrata</taxon>
        <taxon>Euteleostomi</taxon>
        <taxon>Actinopterygii</taxon>
        <taxon>Neopterygii</taxon>
        <taxon>Teleostei</taxon>
        <taxon>Neoteleostei</taxon>
        <taxon>Acanthomorphata</taxon>
        <taxon>Eupercaria</taxon>
        <taxon>Centrarchiformes</taxon>
        <taxon>Terapontoidei</taxon>
        <taxon>Terapontidae</taxon>
        <taxon>Scortum</taxon>
    </lineage>
</organism>
<protein>
    <submittedName>
        <fullName evidence="1">Uncharacterized protein</fullName>
    </submittedName>
</protein>
<evidence type="ECO:0000313" key="2">
    <source>
        <dbReference type="Proteomes" id="UP000831701"/>
    </source>
</evidence>
<name>A0ACB8WTK7_9TELE</name>
<accession>A0ACB8WTK7</accession>
<proteinExistence type="predicted"/>
<gene>
    <name evidence="1" type="ORF">L3Q82_023527</name>
</gene>
<comment type="caution">
    <text evidence="1">The sequence shown here is derived from an EMBL/GenBank/DDBJ whole genome shotgun (WGS) entry which is preliminary data.</text>
</comment>
<sequence>MSLSSGPAGGKGVDSNAVDTYDSGDEWDIGVGNLIIDLDADLEKDKLEMSSSKEGGGMTAPPSAVAALPDNIKFVSPVAAFAQGKESKSKSKRSKNSKESVKAPVPVSDGAKKEVQGRVPGDPPPQNPSSAPSKGTDKSSKPSRTLPAVKKDKDGVSGKTKKEKMEVVATGVVNTEKESVAPILPLGAPRSGPFEGQQNAELAAAEQLGNMALDSAGIGQPVAMTTEQEEADNSECRNLKKVVGVKMESPVSTPPAPPPLHLLAPAASSDISSPCEQIMVRTRSVAVNTADAALATEPECLGPCEPGTSVNLEGIVWQETEDGMLVVNVTWRNKTYVGTLLDCTRHDWAPPRFCDSPTSDVEMRSGRGRGKRMRPSSNTPLNDNSNSSDNKGSGSSKTRAAANSKGRRGSQTAGGAEDAKASPSSAKRKTKPASDMEPTSSSEDTKASKRMRTNSTGAALPLPGGKSDPLPPPQLDRTCPSPVLIDCPHPNCNKQEDGDSEYGDDPSLHPDPTSCNGAAISPRPLHHTEGAGLHARPPASPGSCQRGRRRRERRSPAKLTDGGGEEGACLTDEASNDGMDDRKAKKMAAWGKPDKASSPALGSVVQSIPKSPQLKSVQAKPPPLADPASSPTLTKDKKKKDKKKREGGKEGDSPKAMEPPGQHQGRGRQSVQLLRQRPQPVHPGGVASRMEAGLAPPLHLNQNGADNASVKTSSPAYSDISDAGEDGEGKAEGMKVKTEPEQGAREGAKKALFPPQAPSKDSPYYHSYDSYYSPSYPNPSPGAAPAAPPHVEGAQVKVKKEEEQPEVGEEGKLKAEPQEERKAEPGPQQPSVIQQRNMYAQPLYYNQYYVPPYSYSPDQAYHAHLLASNPAYRQQYEERQRQADKKAEGKEREACGKDEWKQKASVPPTLSRAPSLTDLGAKGGLNPNKPKEPPPASEQAKSVIMAKGEDPKAPAQPEGLKMKLSEAGHHVKEEAKPGAESGRPVGVEPAMWYRQEPDSRLWPYVYPNKYSEAPKPQEEERWKDDRERERDRKVKEERPRPKEGLQKEEAKEGAEGRTQLPPEEHRGGGGKESRPPHMQFSSPLAQHQGYMPYMHGPYAYSHGYEPSHPGYRGMPSVMMQPNYPGKEAGSNVARTCRPVTPSPQYGGKVPGSEEGEKPSRSSPTVKPSSEAKALDLLQQHASQYKSKSPSVQDSKTTLHDRDRERDREEGERQGARQRPGEREGDRPRSSPSQRIMPSHHHMGYSLLSGQYDMSYASGLSSSAIVASQQASAPTMYPPARSMQLRPPMDRWDFRRTEGLVLLVLLVPDGTVVPGWGGRRGFVSQTEDTEDVAGGVGVLSSPTWTRGERSSTSFHAVAMATEERLFPLPCVVFGTPIMMMSETLEQSDDVSVLPPPELEPPREEDGHCPLPFRLQLIDDLSYEDVKKCYRGSTVSKYNSQYHKLFQVVPKEEILMKVYSCALLRDILLQGRLYISRNWLCFYANLFGKDIKVCIPVVSVRLVKKHKTAGLVPNGLAITMDTGQKYVFVSLLSRDNVYDVLRRICTHLQVNGKSLSLKQYLEEPSSLSMFVFFSVSPSGRVPGGAEVEEEAIAAHPPSPRPSPTCWETPPAPGLATDTPFSTHTLTDSSLETEKILLTEPVPELGHTEYQLLKLFILLVFLLVLSSCYLAFRVCRLEQQLSFLSSQPTLRESVRRTDDDEEEMTPPLGDSTMSGWLENGRGLLAPPPTKNSTPPSSSPIPLSFSVPACILPDADSSRTSECALATVWRRTPPDFSSNVCNVCCVIIINVCVIFIRMKFKNLEL</sequence>
<dbReference type="Proteomes" id="UP000831701">
    <property type="component" value="Chromosome 6"/>
</dbReference>
<reference evidence="1" key="1">
    <citation type="submission" date="2022-04" db="EMBL/GenBank/DDBJ databases">
        <title>Jade perch genome.</title>
        <authorList>
            <person name="Chao B."/>
        </authorList>
    </citation>
    <scope>NUCLEOTIDE SEQUENCE</scope>
    <source>
        <strain evidence="1">CB-2022</strain>
    </source>
</reference>